<keyword evidence="3" id="KW-1185">Reference proteome</keyword>
<name>A0A4Y7I8X6_PAPSO</name>
<evidence type="ECO:0000313" key="3">
    <source>
        <dbReference type="Proteomes" id="UP000316621"/>
    </source>
</evidence>
<proteinExistence type="predicted"/>
<organism evidence="2 3">
    <name type="scientific">Papaver somniferum</name>
    <name type="common">Opium poppy</name>
    <dbReference type="NCBI Taxonomy" id="3469"/>
    <lineage>
        <taxon>Eukaryota</taxon>
        <taxon>Viridiplantae</taxon>
        <taxon>Streptophyta</taxon>
        <taxon>Embryophyta</taxon>
        <taxon>Tracheophyta</taxon>
        <taxon>Spermatophyta</taxon>
        <taxon>Magnoliopsida</taxon>
        <taxon>Ranunculales</taxon>
        <taxon>Papaveraceae</taxon>
        <taxon>Papaveroideae</taxon>
        <taxon>Papaver</taxon>
    </lineage>
</organism>
<dbReference type="Proteomes" id="UP000316621">
    <property type="component" value="Chromosome 1"/>
</dbReference>
<gene>
    <name evidence="2" type="ORF">C5167_036885</name>
</gene>
<reference evidence="2 3" key="1">
    <citation type="journal article" date="2018" name="Science">
        <title>The opium poppy genome and morphinan production.</title>
        <authorList>
            <person name="Guo L."/>
            <person name="Winzer T."/>
            <person name="Yang X."/>
            <person name="Li Y."/>
            <person name="Ning Z."/>
            <person name="He Z."/>
            <person name="Teodor R."/>
            <person name="Lu Y."/>
            <person name="Bowser T.A."/>
            <person name="Graham I.A."/>
            <person name="Ye K."/>
        </authorList>
    </citation>
    <scope>NUCLEOTIDE SEQUENCE [LARGE SCALE GENOMIC DNA]</scope>
    <source>
        <strain evidence="3">cv. HN1</strain>
        <tissue evidence="2">Leaves</tissue>
    </source>
</reference>
<evidence type="ECO:0000313" key="2">
    <source>
        <dbReference type="EMBL" id="RZC43938.1"/>
    </source>
</evidence>
<protein>
    <submittedName>
        <fullName evidence="2">Uncharacterized protein</fullName>
    </submittedName>
</protein>
<evidence type="ECO:0000256" key="1">
    <source>
        <dbReference type="SAM" id="MobiDB-lite"/>
    </source>
</evidence>
<sequence>MDIDGNGGEINAVQEPGPPPEIYLTVESILSTMSSNSMQAQLQVVFKKEGLVGNLLGEEDEHHPGYQPNPINPEFNPFPPLPHDPKPQINNDHYQPPNPNNAGAPSASNLKFLRDFYDLSLNPRATSMIWNADGTQLTIFFLTTMVQNYPDIFGKTPQLFKMKLMRREFRYSHHQGRDKIILAHQFFRRGFPNLLSSIQVSNNKRSAPARYGGLVGGLEYGELNPPAAIINNLVGQFNGWEQGLAACRHGLEQLREYHNL</sequence>
<dbReference type="EMBL" id="CM010715">
    <property type="protein sequence ID" value="RZC43938.1"/>
    <property type="molecule type" value="Genomic_DNA"/>
</dbReference>
<dbReference type="Gramene" id="RZC43938">
    <property type="protein sequence ID" value="RZC43938"/>
    <property type="gene ID" value="C5167_036885"/>
</dbReference>
<feature type="region of interest" description="Disordered" evidence="1">
    <location>
        <begin position="1"/>
        <end position="20"/>
    </location>
</feature>
<accession>A0A4Y7I8X6</accession>
<dbReference type="AlphaFoldDB" id="A0A4Y7I8X6"/>
<feature type="region of interest" description="Disordered" evidence="1">
    <location>
        <begin position="57"/>
        <end position="103"/>
    </location>
</feature>